<reference evidence="2" key="1">
    <citation type="submission" date="2020-06" db="EMBL/GenBank/DDBJ databases">
        <title>Thalassolituus marinus alknpb1M-1, a hydrocarbon-degrading bacterium isolated from the deep-sea overlying water using an in-situ strategy from the South China Sea basin.</title>
        <authorList>
            <person name="Dong C."/>
            <person name="Chen Y."/>
            <person name="Shao Z."/>
        </authorList>
    </citation>
    <scope>NUCLEOTIDE SEQUENCE [LARGE SCALE GENOMIC DNA]</scope>
    <source>
        <strain evidence="2">alknpb1M-1</strain>
    </source>
</reference>
<dbReference type="RefSeq" id="WP_260999241.1">
    <property type="nucleotide sequence ID" value="NZ_CP054475.1"/>
</dbReference>
<gene>
    <name evidence="1" type="ORF">HUF19_07710</name>
</gene>
<dbReference type="InterPro" id="IPR029035">
    <property type="entry name" value="DHS-like_NAD/FAD-binding_dom"/>
</dbReference>
<dbReference type="Pfam" id="PF13289">
    <property type="entry name" value="SIR2_2"/>
    <property type="match status" value="1"/>
</dbReference>
<organism evidence="1 2">
    <name type="scientific">Thalassolituus hydrocarboniclasticus</name>
    <dbReference type="NCBI Taxonomy" id="2742796"/>
    <lineage>
        <taxon>Bacteria</taxon>
        <taxon>Pseudomonadati</taxon>
        <taxon>Pseudomonadota</taxon>
        <taxon>Gammaproteobacteria</taxon>
        <taxon>Oceanospirillales</taxon>
        <taxon>Oceanospirillaceae</taxon>
        <taxon>Thalassolituus</taxon>
    </lineage>
</organism>
<sequence length="495" mass="56394">MNFNILEEKLFDYGSGGYYLVESFLLELLRIEAVSSGSELITEERNSKSRFDAYAPNGLAGINQPLAIEIVHSISPNKVNSIVNWHKKFIRSENEALLIISMREIKSSSYFEKLSSNFKEKVFFWGKDEIQGLIKKHQAEATKLVNTLFSIRFKQAISRSSDDWKEQRNEVIKEVAYHYSSGRFSMMLGAGVSSSAGLPDWDTLLNSLFVSMLTDDGLGEKKTENDQISSIVRRLREIDGPSALMLARYLRKGLSSGSSEEQSKFIESVTNQLYALRNKRFSINSPLIKSIASLCTPSRTGARVRSVLTYNFDDLLERELLERGLSFKSIFEEIDLAGPEDLPIYHVHGFLPEDRTNYPNIDQSTLAFSEEGYHQIYGEAYHWSNLIQLNSLKETACLMVGLSLTDPNLRRLLEISAKSLDKPKHFAFLKRIDYEEFAKEGGKSVVNASATTIRTFLERHHSLNEEVMRELGVNIIWYESYDEIPRILKDIGKNI</sequence>
<dbReference type="Proteomes" id="UP001065322">
    <property type="component" value="Chromosome"/>
</dbReference>
<accession>A0ABY6A8L4</accession>
<dbReference type="EMBL" id="CP054475">
    <property type="protein sequence ID" value="UXD87321.1"/>
    <property type="molecule type" value="Genomic_DNA"/>
</dbReference>
<keyword evidence="2" id="KW-1185">Reference proteome</keyword>
<dbReference type="Gene3D" id="3.40.50.1220">
    <property type="entry name" value="TPP-binding domain"/>
    <property type="match status" value="1"/>
</dbReference>
<evidence type="ECO:0000313" key="2">
    <source>
        <dbReference type="Proteomes" id="UP001065322"/>
    </source>
</evidence>
<dbReference type="SUPFAM" id="SSF52467">
    <property type="entry name" value="DHS-like NAD/FAD-binding domain"/>
    <property type="match status" value="1"/>
</dbReference>
<protein>
    <submittedName>
        <fullName evidence="1">SIR2 family protein</fullName>
    </submittedName>
</protein>
<proteinExistence type="predicted"/>
<evidence type="ECO:0000313" key="1">
    <source>
        <dbReference type="EMBL" id="UXD87321.1"/>
    </source>
</evidence>
<name>A0ABY6A8L4_9GAMM</name>